<feature type="transmembrane region" description="Helical" evidence="9">
    <location>
        <begin position="323"/>
        <end position="342"/>
    </location>
</feature>
<evidence type="ECO:0000256" key="6">
    <source>
        <dbReference type="ARBA" id="ARBA00022970"/>
    </source>
</evidence>
<sequence>MNRGADAGRARASLSPRQLASVGIALFSMFFGAGNLILPPLLGVQAAADTPAAIVGFFVTGVGLPVLGIVAVALAGTVRELAARVHPLFSRIFVAAVYLSIGPCLAIPRTSSTAFEMLAPLLPEGVSADVARLVFSVCFFVAAYVLAMHPGRITRLLGRITGPALIVLIAAVVGSALFAAGEPLVPAQAPYDANAAVQGFLTGYQTMDLLASLTFGLVIATNIRGMGVAEPGGVMREVCRAGVIAGALMMLLYGGLAVVGVRLCSSLAGATNGATVLAASATLHFGVAGTVVVAAIFLLACLNVCIGLISCCGTYFAQEIPRASYRVWAAGFAAFSCVISNFGLDAILAFSVPLLGALYPMAIVMVVMGMLHRACDAVPHVWPWVVGVTGVVSVVTSLRDALAPGAWMPLDALPFASMGLGWVIPAIAAAVIGVAHAYAERDSGNA</sequence>
<proteinExistence type="inferred from homology"/>
<comment type="caution">
    <text evidence="10">The sequence shown here is derived from an EMBL/GenBank/DDBJ whole genome shotgun (WGS) entry which is preliminary data.</text>
</comment>
<dbReference type="EMBL" id="JAUDDZ010000007">
    <property type="protein sequence ID" value="MDM8275106.1"/>
    <property type="molecule type" value="Genomic_DNA"/>
</dbReference>
<evidence type="ECO:0000256" key="9">
    <source>
        <dbReference type="SAM" id="Phobius"/>
    </source>
</evidence>
<evidence type="ECO:0000313" key="10">
    <source>
        <dbReference type="EMBL" id="MDM8275106.1"/>
    </source>
</evidence>
<keyword evidence="3" id="KW-0813">Transport</keyword>
<feature type="transmembrane region" description="Helical" evidence="9">
    <location>
        <begin position="381"/>
        <end position="399"/>
    </location>
</feature>
<evidence type="ECO:0000256" key="1">
    <source>
        <dbReference type="ARBA" id="ARBA00004651"/>
    </source>
</evidence>
<feature type="transmembrane region" description="Helical" evidence="9">
    <location>
        <begin position="88"/>
        <end position="110"/>
    </location>
</feature>
<dbReference type="NCBIfam" id="TIGR00796">
    <property type="entry name" value="livcs"/>
    <property type="match status" value="1"/>
</dbReference>
<keyword evidence="5 9" id="KW-0812">Transmembrane</keyword>
<keyword evidence="11" id="KW-1185">Reference proteome</keyword>
<comment type="subcellular location">
    <subcellularLocation>
        <location evidence="1">Cell membrane</location>
        <topology evidence="1">Multi-pass membrane protein</topology>
    </subcellularLocation>
</comment>
<feature type="transmembrane region" description="Helical" evidence="9">
    <location>
        <begin position="20"/>
        <end position="42"/>
    </location>
</feature>
<organism evidence="10 11">
    <name type="scientific">Enorma phocaeensis</name>
    <dbReference type="NCBI Taxonomy" id="1871019"/>
    <lineage>
        <taxon>Bacteria</taxon>
        <taxon>Bacillati</taxon>
        <taxon>Actinomycetota</taxon>
        <taxon>Coriobacteriia</taxon>
        <taxon>Coriobacteriales</taxon>
        <taxon>Coriobacteriaceae</taxon>
        <taxon>Enorma</taxon>
    </lineage>
</organism>
<evidence type="ECO:0000313" key="11">
    <source>
        <dbReference type="Proteomes" id="UP001529421"/>
    </source>
</evidence>
<dbReference type="InterPro" id="IPR004685">
    <property type="entry name" value="Brnchd-chn_aa_trnsp_Livcs"/>
</dbReference>
<keyword evidence="8 9" id="KW-0472">Membrane</keyword>
<reference evidence="10 11" key="2">
    <citation type="submission" date="2023-06" db="EMBL/GenBank/DDBJ databases">
        <authorList>
            <person name="Zeman M."/>
            <person name="Kubasova T."/>
            <person name="Jahodarova E."/>
            <person name="Nykrynova M."/>
            <person name="Rychlik I."/>
        </authorList>
    </citation>
    <scope>NUCLEOTIDE SEQUENCE [LARGE SCALE GENOMIC DNA]</scope>
    <source>
        <strain evidence="10 11">154_Feed</strain>
    </source>
</reference>
<feature type="transmembrane region" description="Helical" evidence="9">
    <location>
        <begin position="130"/>
        <end position="148"/>
    </location>
</feature>
<gene>
    <name evidence="10" type="primary">brnQ</name>
    <name evidence="10" type="ORF">QUW28_06290</name>
</gene>
<evidence type="ECO:0000256" key="2">
    <source>
        <dbReference type="ARBA" id="ARBA00008540"/>
    </source>
</evidence>
<evidence type="ECO:0000256" key="4">
    <source>
        <dbReference type="ARBA" id="ARBA00022475"/>
    </source>
</evidence>
<keyword evidence="6" id="KW-0029">Amino-acid transport</keyword>
<protein>
    <submittedName>
        <fullName evidence="10">Branched-chain amino acid transport system II carrier protein</fullName>
    </submittedName>
</protein>
<feature type="transmembrane region" description="Helical" evidence="9">
    <location>
        <begin position="200"/>
        <end position="220"/>
    </location>
</feature>
<reference evidence="11" key="1">
    <citation type="submission" date="2023-06" db="EMBL/GenBank/DDBJ databases">
        <title>Identification and characterization of horizontal gene transfer across gut microbiota members of farm animals based on homology search.</title>
        <authorList>
            <person name="Zeman M."/>
            <person name="Kubasova T."/>
            <person name="Jahodarova E."/>
            <person name="Nykrynova M."/>
            <person name="Rychlik I."/>
        </authorList>
    </citation>
    <scope>NUCLEOTIDE SEQUENCE [LARGE SCALE GENOMIC DNA]</scope>
    <source>
        <strain evidence="11">154_Feed</strain>
    </source>
</reference>
<comment type="similarity">
    <text evidence="2">Belongs to the branched chain amino acid transporter family.</text>
</comment>
<keyword evidence="4" id="KW-1003">Cell membrane</keyword>
<dbReference type="Proteomes" id="UP001529421">
    <property type="component" value="Unassembled WGS sequence"/>
</dbReference>
<feature type="transmembrane region" description="Helical" evidence="9">
    <location>
        <begin position="419"/>
        <end position="439"/>
    </location>
</feature>
<evidence type="ECO:0000256" key="8">
    <source>
        <dbReference type="ARBA" id="ARBA00023136"/>
    </source>
</evidence>
<feature type="transmembrane region" description="Helical" evidence="9">
    <location>
        <begin position="283"/>
        <end position="316"/>
    </location>
</feature>
<feature type="transmembrane region" description="Helical" evidence="9">
    <location>
        <begin position="160"/>
        <end position="180"/>
    </location>
</feature>
<evidence type="ECO:0000256" key="7">
    <source>
        <dbReference type="ARBA" id="ARBA00022989"/>
    </source>
</evidence>
<dbReference type="PANTHER" id="PTHR30588:SF0">
    <property type="entry name" value="BRANCHED-CHAIN AMINO ACID PERMEASE BRNQ"/>
    <property type="match status" value="1"/>
</dbReference>
<evidence type="ECO:0000256" key="5">
    <source>
        <dbReference type="ARBA" id="ARBA00022692"/>
    </source>
</evidence>
<accession>A0ABT7V9C9</accession>
<dbReference type="RefSeq" id="WP_289545165.1">
    <property type="nucleotide sequence ID" value="NZ_JAUDDZ010000007.1"/>
</dbReference>
<feature type="transmembrane region" description="Helical" evidence="9">
    <location>
        <begin position="54"/>
        <end position="76"/>
    </location>
</feature>
<dbReference type="PANTHER" id="PTHR30588">
    <property type="entry name" value="BRANCHED-CHAIN AMINO ACID TRANSPORT SYSTEM 2 CARRIER PROTEIN"/>
    <property type="match status" value="1"/>
</dbReference>
<dbReference type="Pfam" id="PF05525">
    <property type="entry name" value="Branch_AA_trans"/>
    <property type="match status" value="1"/>
</dbReference>
<keyword evidence="7 9" id="KW-1133">Transmembrane helix</keyword>
<feature type="transmembrane region" description="Helical" evidence="9">
    <location>
        <begin position="348"/>
        <end position="369"/>
    </location>
</feature>
<feature type="transmembrane region" description="Helical" evidence="9">
    <location>
        <begin position="241"/>
        <end position="263"/>
    </location>
</feature>
<name>A0ABT7V9C9_9ACTN</name>
<evidence type="ECO:0000256" key="3">
    <source>
        <dbReference type="ARBA" id="ARBA00022448"/>
    </source>
</evidence>